<evidence type="ECO:0000313" key="3">
    <source>
        <dbReference type="Proteomes" id="UP000014923"/>
    </source>
</evidence>
<dbReference type="HOGENOM" id="CLU_128116_0_0_9"/>
<dbReference type="PANTHER" id="PTHR21028:SF2">
    <property type="entry name" value="CYTH DOMAIN-CONTAINING PROTEIN"/>
    <property type="match status" value="1"/>
</dbReference>
<dbReference type="PANTHER" id="PTHR21028">
    <property type="entry name" value="SI:CH211-156B7.4"/>
    <property type="match status" value="1"/>
</dbReference>
<dbReference type="EMBL" id="CAVN010000088">
    <property type="protein sequence ID" value="CDF57550.1"/>
    <property type="molecule type" value="Genomic_DNA"/>
</dbReference>
<keyword evidence="3" id="KW-1185">Reference proteome</keyword>
<dbReference type="InterPro" id="IPR033469">
    <property type="entry name" value="CYTH-like_dom_sf"/>
</dbReference>
<dbReference type="SMART" id="SM01118">
    <property type="entry name" value="CYTH"/>
    <property type="match status" value="1"/>
</dbReference>
<protein>
    <submittedName>
        <fullName evidence="2">Adenylate cyclase 2( EC: )</fullName>
        <ecNumber evidence="2">4.6.1.1</ecNumber>
    </submittedName>
</protein>
<dbReference type="EC" id="4.6.1.1" evidence="2"/>
<sequence>MKEIEVKVLNIDFDMVKKKLGKLGAKKIKQENQQNYFFSLKEENGYVRIRVIEDLINNRKKITLCIKKIFKLQNVRQNIEHEFEVSDFNECLLFLKELGFKDYKREDKYRESYILEDVLIEFDTWDKSVFPYPYIEIEAPNIEALERITGLLEIPKENITSKGLLEIKRDLGIL</sequence>
<keyword evidence="2" id="KW-0456">Lyase</keyword>
<reference evidence="2" key="1">
    <citation type="submission" date="2013-03" db="EMBL/GenBank/DDBJ databases">
        <title>Draft genome sequence of the hydrogen-ethanol-producing anaerobic alkalithermophilic Caloramator celere.</title>
        <authorList>
            <person name="Ciranna A."/>
            <person name="Larjo A."/>
            <person name="Kivisto A."/>
            <person name="Santala V."/>
            <person name="Roos C."/>
            <person name="Karp M."/>
        </authorList>
    </citation>
    <scope>NUCLEOTIDE SEQUENCE [LARGE SCALE GENOMIC DNA]</scope>
    <source>
        <strain evidence="2">DSM 8682</strain>
    </source>
</reference>
<accession>R7RQN5</accession>
<dbReference type="Proteomes" id="UP000014923">
    <property type="component" value="Unassembled WGS sequence"/>
</dbReference>
<dbReference type="OrthoDB" id="1953701at2"/>
<dbReference type="SUPFAM" id="SSF55154">
    <property type="entry name" value="CYTH-like phosphatases"/>
    <property type="match status" value="1"/>
</dbReference>
<dbReference type="InterPro" id="IPR023577">
    <property type="entry name" value="CYTH_domain"/>
</dbReference>
<evidence type="ECO:0000259" key="1">
    <source>
        <dbReference type="PROSITE" id="PS51707"/>
    </source>
</evidence>
<dbReference type="Gene3D" id="2.40.320.10">
    <property type="entry name" value="Hypothetical Protein Pfu-838710-001"/>
    <property type="match status" value="1"/>
</dbReference>
<gene>
    <name evidence="2" type="ORF">TCEL_01464</name>
</gene>
<feature type="domain" description="CYTH" evidence="1">
    <location>
        <begin position="1"/>
        <end position="170"/>
    </location>
</feature>
<organism evidence="2 3">
    <name type="scientific">Thermobrachium celere DSM 8682</name>
    <dbReference type="NCBI Taxonomy" id="941824"/>
    <lineage>
        <taxon>Bacteria</taxon>
        <taxon>Bacillati</taxon>
        <taxon>Bacillota</taxon>
        <taxon>Clostridia</taxon>
        <taxon>Eubacteriales</taxon>
        <taxon>Clostridiaceae</taxon>
        <taxon>Thermobrachium</taxon>
    </lineage>
</organism>
<dbReference type="PROSITE" id="PS51707">
    <property type="entry name" value="CYTH"/>
    <property type="match status" value="1"/>
</dbReference>
<dbReference type="eggNOG" id="COG1437">
    <property type="taxonomic scope" value="Bacteria"/>
</dbReference>
<dbReference type="Pfam" id="PF01928">
    <property type="entry name" value="CYTH"/>
    <property type="match status" value="1"/>
</dbReference>
<comment type="caution">
    <text evidence="2">The sequence shown here is derived from an EMBL/GenBank/DDBJ whole genome shotgun (WGS) entry which is preliminary data.</text>
</comment>
<dbReference type="RefSeq" id="WP_018660803.1">
    <property type="nucleotide sequence ID" value="NZ_HF952018.1"/>
</dbReference>
<name>R7RQN5_9CLOT</name>
<dbReference type="GO" id="GO:0004016">
    <property type="term" value="F:adenylate cyclase activity"/>
    <property type="evidence" value="ECO:0007669"/>
    <property type="project" value="UniProtKB-EC"/>
</dbReference>
<dbReference type="InterPro" id="IPR008173">
    <property type="entry name" value="Adenylyl_cyclase_CyaB"/>
</dbReference>
<evidence type="ECO:0000313" key="2">
    <source>
        <dbReference type="EMBL" id="CDF57550.1"/>
    </source>
</evidence>
<proteinExistence type="predicted"/>
<dbReference type="AlphaFoldDB" id="R7RQN5"/>